<dbReference type="GO" id="GO:0016787">
    <property type="term" value="F:hydrolase activity"/>
    <property type="evidence" value="ECO:0007669"/>
    <property type="project" value="UniProtKB-KW"/>
</dbReference>
<dbReference type="InterPro" id="IPR024732">
    <property type="entry name" value="NAGLU_C"/>
</dbReference>
<dbReference type="Pfam" id="PF12972">
    <property type="entry name" value="NAGLU_C"/>
    <property type="match status" value="1"/>
</dbReference>
<dbReference type="Gene3D" id="1.20.120.670">
    <property type="entry name" value="N-acetyl-b-d-glucoasminidase"/>
    <property type="match status" value="1"/>
</dbReference>
<feature type="domain" description="Alpha-N-acetylglucosaminidase C-terminal" evidence="5">
    <location>
        <begin position="478"/>
        <end position="726"/>
    </location>
</feature>
<proteinExistence type="predicted"/>
<evidence type="ECO:0000259" key="4">
    <source>
        <dbReference type="Pfam" id="PF12971"/>
    </source>
</evidence>
<dbReference type="InterPro" id="IPR007781">
    <property type="entry name" value="NAGLU"/>
</dbReference>
<dbReference type="AlphaFoldDB" id="A0A6J1X2U4"/>
<evidence type="ECO:0000256" key="1">
    <source>
        <dbReference type="ARBA" id="ARBA00022801"/>
    </source>
</evidence>
<accession>A0A6J1X2U4</accession>
<keyword evidence="6" id="KW-1185">Reference proteome</keyword>
<dbReference type="Proteomes" id="UP001652740">
    <property type="component" value="Unplaced"/>
</dbReference>
<evidence type="ECO:0000259" key="3">
    <source>
        <dbReference type="Pfam" id="PF05089"/>
    </source>
</evidence>
<keyword evidence="1" id="KW-0378">Hydrolase</keyword>
<dbReference type="PANTHER" id="PTHR12872">
    <property type="entry name" value="ALPHA-N-ACETYLGLUCOSAMINIDASE"/>
    <property type="match status" value="1"/>
</dbReference>
<reference evidence="7" key="1">
    <citation type="submission" date="2025-08" db="UniProtKB">
        <authorList>
            <consortium name="RefSeq"/>
        </authorList>
    </citation>
    <scope>IDENTIFICATION</scope>
    <source>
        <tissue evidence="7">Whole larvae</tissue>
    </source>
</reference>
<keyword evidence="2" id="KW-0732">Signal</keyword>
<dbReference type="Gene3D" id="3.20.20.80">
    <property type="entry name" value="Glycosidases"/>
    <property type="match status" value="1"/>
</dbReference>
<feature type="signal peptide" evidence="2">
    <location>
        <begin position="1"/>
        <end position="17"/>
    </location>
</feature>
<dbReference type="FunCoup" id="A0A6J1X2U4">
    <property type="interactions" value="177"/>
</dbReference>
<gene>
    <name evidence="7" type="primary">LOC113522226</name>
</gene>
<dbReference type="InterPro" id="IPR029018">
    <property type="entry name" value="Hex-like_dom2"/>
</dbReference>
<evidence type="ECO:0000313" key="7">
    <source>
        <dbReference type="RefSeq" id="XP_026763701.2"/>
    </source>
</evidence>
<evidence type="ECO:0000259" key="5">
    <source>
        <dbReference type="Pfam" id="PF12972"/>
    </source>
</evidence>
<name>A0A6J1X2U4_GALME</name>
<dbReference type="PANTHER" id="PTHR12872:SF1">
    <property type="entry name" value="ALPHA-N-ACETYLGLUCOSAMINIDASE"/>
    <property type="match status" value="1"/>
</dbReference>
<dbReference type="Gene3D" id="3.30.379.10">
    <property type="entry name" value="Chitobiase/beta-hexosaminidase domain 2-like"/>
    <property type="match status" value="1"/>
</dbReference>
<organism evidence="6 7">
    <name type="scientific">Galleria mellonella</name>
    <name type="common">Greater wax moth</name>
    <dbReference type="NCBI Taxonomy" id="7137"/>
    <lineage>
        <taxon>Eukaryota</taxon>
        <taxon>Metazoa</taxon>
        <taxon>Ecdysozoa</taxon>
        <taxon>Arthropoda</taxon>
        <taxon>Hexapoda</taxon>
        <taxon>Insecta</taxon>
        <taxon>Pterygota</taxon>
        <taxon>Neoptera</taxon>
        <taxon>Endopterygota</taxon>
        <taxon>Lepidoptera</taxon>
        <taxon>Glossata</taxon>
        <taxon>Ditrysia</taxon>
        <taxon>Pyraloidea</taxon>
        <taxon>Pyralidae</taxon>
        <taxon>Galleriinae</taxon>
        <taxon>Galleria</taxon>
    </lineage>
</organism>
<feature type="domain" description="Alpha-N-acetylglucosaminidase tim-barrel" evidence="3">
    <location>
        <begin position="134"/>
        <end position="469"/>
    </location>
</feature>
<protein>
    <submittedName>
        <fullName evidence="7">Alpha-N-acetylglucosaminidase</fullName>
    </submittedName>
</protein>
<dbReference type="InterPro" id="IPR024240">
    <property type="entry name" value="NAGLU_N"/>
</dbReference>
<dbReference type="Pfam" id="PF12971">
    <property type="entry name" value="NAGLU_N"/>
    <property type="match status" value="1"/>
</dbReference>
<feature type="chain" id="PRO_5045978470" evidence="2">
    <location>
        <begin position="18"/>
        <end position="782"/>
    </location>
</feature>
<dbReference type="InterPro" id="IPR024733">
    <property type="entry name" value="NAGLU_tim-barrel"/>
</dbReference>
<feature type="domain" description="Alpha-N-acetylglucosaminidase N-terminal" evidence="4">
    <location>
        <begin position="43"/>
        <end position="121"/>
    </location>
</feature>
<dbReference type="GeneID" id="113522226"/>
<dbReference type="Pfam" id="PF05089">
    <property type="entry name" value="NAGLU"/>
    <property type="match status" value="1"/>
</dbReference>
<dbReference type="InParanoid" id="A0A6J1X2U4"/>
<evidence type="ECO:0000313" key="6">
    <source>
        <dbReference type="Proteomes" id="UP001652740"/>
    </source>
</evidence>
<dbReference type="KEGG" id="gmw:113522226"/>
<sequence>MIRYILLFLHGITVITALNLDYLDPTKLQTRTTAAVQQETALNIIRKYVPSDNNNIIVEVNTLLFNGNKDTFSIRTSQGQLRIRASTGVAALWGFNYYLKKYCKSHKGWQVQRISLPDVLPEVDETVTANDRFRYYQNVCTASYSFVWWTVEDWKSHVEWMALNGINLSLAPVAQEAAWTRIYKQIGMTQEEIDNHLTGPAFLSWLRMGNLRGWGGPLFQSWHDRQKDIQYAVVDLMFKLGIVPVFPAFNGHVPKAFSRIYPNTTFYKVNTWNDFSTEYCCGLFLDPNEPLFKTIGTLFLKEIIADSGSSHIYTADPFNEISISSWSTPFIQKTAMSIFSTMTRTDENAVWLLQNWMFVHDPVLWPKNRVKALLSSVPNGRMLILDLQSEQWPQYNFYEMYFGQPFIWSMLHNFGGTLGMFGSMDIINTVVYEARSSKNSTMIGIGLTPEGINQNYVVYDLMLESAWRKGPVRDLDAWVGDYAERRYGCNDTAIAWKYLLKSVYNFNGLNRIRGKYVITRRPSFRIKPWAWYKSRDLFEAFKRFVFVNNPDCNTPGFYHDLVDVTRQALQYRAEQLYSRLLIDRYSNSWVFNASINRFLDVMSDIENILYTNDDFSANLWVSKATDLARAPNESYHYALNARNQITLWGPNGEISDYACKQWRELFTYYYIPRWRMFLSAALDAKVKRELWDEQSVQEIIKSEVEEQFLNAEIRHAYLSNDAQSLALNLYKKWALVPNLDDLPLNIIERDPEMKTTWPDTIDSEITPGTSPTVIMWQSTTSN</sequence>
<dbReference type="RefSeq" id="XP_026763701.2">
    <property type="nucleotide sequence ID" value="XM_026907900.3"/>
</dbReference>
<evidence type="ECO:0000256" key="2">
    <source>
        <dbReference type="SAM" id="SignalP"/>
    </source>
</evidence>